<accession>A0A0U4WJP0</accession>
<evidence type="ECO:0000256" key="2">
    <source>
        <dbReference type="ARBA" id="ARBA00023027"/>
    </source>
</evidence>
<sequence length="293" mass="30422">MSAHPSIGFIGFGAMAQRMGANLREAGYPVRAYAEHQQDGERHGTPMEPLATLLPQAEVVIVSLPNDAILEQVLLGADGVLARLESGRLLINTSTNSPALSLRLEAAGRARGIAVVEAPVSGSTPEAEQAQLVVLAGGEPEAVERARPILETLGKTVHHVGPTGQGAAIKLAINGLMGAGLAALAEALAYATRAGLDAEVLFEVFGDLAVLSPHHQRKLAALREGDFAPQFPAALMHKDMGLLLAELNATFQGAPTLAAAAQQLALGAELHPDADYVITADVLLEEAEDAATR</sequence>
<gene>
    <name evidence="7" type="ORF">A4V15_15195</name>
    <name evidence="6" type="ORF">APT59_15960</name>
</gene>
<dbReference type="InterPro" id="IPR029154">
    <property type="entry name" value="HIBADH-like_NADP-bd"/>
</dbReference>
<evidence type="ECO:0000256" key="3">
    <source>
        <dbReference type="PIRSR" id="PIRSR000103-1"/>
    </source>
</evidence>
<dbReference type="InterPro" id="IPR006115">
    <property type="entry name" value="6PGDH_NADP-bd"/>
</dbReference>
<dbReference type="PANTHER" id="PTHR43060">
    <property type="entry name" value="3-HYDROXYISOBUTYRATE DEHYDROGENASE-LIKE 1, MITOCHONDRIAL-RELATED"/>
    <property type="match status" value="1"/>
</dbReference>
<dbReference type="InterPro" id="IPR008927">
    <property type="entry name" value="6-PGluconate_DH-like_C_sf"/>
</dbReference>
<dbReference type="EMBL" id="CP013987">
    <property type="protein sequence ID" value="ALZ85618.1"/>
    <property type="molecule type" value="Genomic_DNA"/>
</dbReference>
<dbReference type="EMBL" id="LWCR01000008">
    <property type="protein sequence ID" value="OAN30598.1"/>
    <property type="molecule type" value="Genomic_DNA"/>
</dbReference>
<proteinExistence type="predicted"/>
<dbReference type="GO" id="GO:0051287">
    <property type="term" value="F:NAD binding"/>
    <property type="evidence" value="ECO:0007669"/>
    <property type="project" value="InterPro"/>
</dbReference>
<dbReference type="Pfam" id="PF03446">
    <property type="entry name" value="NAD_binding_2"/>
    <property type="match status" value="1"/>
</dbReference>
<feature type="domain" description="3-hydroxyisobutyrate dehydrogenase-like NAD-binding" evidence="5">
    <location>
        <begin position="164"/>
        <end position="277"/>
    </location>
</feature>
<dbReference type="Gene3D" id="3.40.50.720">
    <property type="entry name" value="NAD(P)-binding Rossmann-like Domain"/>
    <property type="match status" value="1"/>
</dbReference>
<keyword evidence="2" id="KW-0520">NAD</keyword>
<protein>
    <submittedName>
        <fullName evidence="6">3-hydroxyisobutyrate dehydrogenase</fullName>
    </submittedName>
</protein>
<dbReference type="PIRSF" id="PIRSF000103">
    <property type="entry name" value="HIBADH"/>
    <property type="match status" value="1"/>
</dbReference>
<dbReference type="GO" id="GO:0016491">
    <property type="term" value="F:oxidoreductase activity"/>
    <property type="evidence" value="ECO:0007669"/>
    <property type="project" value="UniProtKB-KW"/>
</dbReference>
<dbReference type="Proteomes" id="UP000064137">
    <property type="component" value="Chromosome"/>
</dbReference>
<dbReference type="SUPFAM" id="SSF51735">
    <property type="entry name" value="NAD(P)-binding Rossmann-fold domains"/>
    <property type="match status" value="1"/>
</dbReference>
<dbReference type="InterPro" id="IPR015815">
    <property type="entry name" value="HIBADH-related"/>
</dbReference>
<dbReference type="PANTHER" id="PTHR43060:SF15">
    <property type="entry name" value="3-HYDROXYISOBUTYRATE DEHYDROGENASE-LIKE 1, MITOCHONDRIAL-RELATED"/>
    <property type="match status" value="1"/>
</dbReference>
<evidence type="ECO:0000313" key="9">
    <source>
        <dbReference type="Proteomes" id="UP000078356"/>
    </source>
</evidence>
<dbReference type="Proteomes" id="UP000078356">
    <property type="component" value="Unassembled WGS sequence"/>
</dbReference>
<dbReference type="Gene3D" id="1.10.1040.10">
    <property type="entry name" value="N-(1-d-carboxylethyl)-l-norvaline Dehydrogenase, domain 2"/>
    <property type="match status" value="1"/>
</dbReference>
<feature type="active site" evidence="3">
    <location>
        <position position="170"/>
    </location>
</feature>
<dbReference type="Pfam" id="PF14833">
    <property type="entry name" value="NAD_binding_11"/>
    <property type="match status" value="1"/>
</dbReference>
<dbReference type="GO" id="GO:0050661">
    <property type="term" value="F:NADP binding"/>
    <property type="evidence" value="ECO:0007669"/>
    <property type="project" value="InterPro"/>
</dbReference>
<organism evidence="6 8">
    <name type="scientific">Pseudomonas oryzihabitans</name>
    <dbReference type="NCBI Taxonomy" id="47885"/>
    <lineage>
        <taxon>Bacteria</taxon>
        <taxon>Pseudomonadati</taxon>
        <taxon>Pseudomonadota</taxon>
        <taxon>Gammaproteobacteria</taxon>
        <taxon>Pseudomonadales</taxon>
        <taxon>Pseudomonadaceae</taxon>
        <taxon>Pseudomonas</taxon>
    </lineage>
</organism>
<dbReference type="KEGG" id="por:APT59_15960"/>
<evidence type="ECO:0000259" key="4">
    <source>
        <dbReference type="Pfam" id="PF03446"/>
    </source>
</evidence>
<name>A0A0U4WJP0_9PSED</name>
<dbReference type="RefSeq" id="WP_059315753.1">
    <property type="nucleotide sequence ID" value="NZ_CP013987.1"/>
</dbReference>
<dbReference type="AlphaFoldDB" id="A0A0U4WJP0"/>
<evidence type="ECO:0000313" key="6">
    <source>
        <dbReference type="EMBL" id="ALZ85618.1"/>
    </source>
</evidence>
<dbReference type="OrthoDB" id="9786703at2"/>
<evidence type="ECO:0000256" key="1">
    <source>
        <dbReference type="ARBA" id="ARBA00023002"/>
    </source>
</evidence>
<evidence type="ECO:0000313" key="7">
    <source>
        <dbReference type="EMBL" id="OAN30598.1"/>
    </source>
</evidence>
<dbReference type="InterPro" id="IPR013328">
    <property type="entry name" value="6PGD_dom2"/>
</dbReference>
<evidence type="ECO:0000313" key="8">
    <source>
        <dbReference type="Proteomes" id="UP000064137"/>
    </source>
</evidence>
<keyword evidence="1" id="KW-0560">Oxidoreductase</keyword>
<dbReference type="InterPro" id="IPR036291">
    <property type="entry name" value="NAD(P)-bd_dom_sf"/>
</dbReference>
<feature type="domain" description="6-phosphogluconate dehydrogenase NADP-binding" evidence="4">
    <location>
        <begin position="6"/>
        <end position="161"/>
    </location>
</feature>
<evidence type="ECO:0000259" key="5">
    <source>
        <dbReference type="Pfam" id="PF14833"/>
    </source>
</evidence>
<reference evidence="6 8" key="1">
    <citation type="submission" date="2016-01" db="EMBL/GenBank/DDBJ databases">
        <title>Annotation of Pseudomonas oryzihabitans USDA-ARS-USMARC-56511.</title>
        <authorList>
            <person name="Harhay G.P."/>
            <person name="Harhay D.M."/>
            <person name="Smith T.P.L."/>
            <person name="Bono J.L."/>
            <person name="Heaton M.P."/>
            <person name="Clawson M.L."/>
            <person name="Chitko-Mckown C.G."/>
            <person name="Capik S.F."/>
            <person name="DeDonder K.D."/>
            <person name="Apley M.D."/>
            <person name="Lubbers B.V."/>
            <person name="White B.J."/>
            <person name="Larson R.L."/>
        </authorList>
    </citation>
    <scope>NUCLEOTIDE SEQUENCE [LARGE SCALE GENOMIC DNA]</scope>
    <source>
        <strain evidence="6 8">USDA-ARS-USMARC-56511</strain>
    </source>
</reference>
<reference evidence="7 9" key="2">
    <citation type="submission" date="2016-04" db="EMBL/GenBank/DDBJ databases">
        <title>Draft Genome Sequences of Staphylococcus capitis Strain H36, S. capitis Strain H65, S. cohnii Strain H62, S. hominis Strain H69, Mycobacterium iranicum Strain H39, Plantibacter sp. Strain H53, Pseudomonas oryzihabitans Strain H72, and Microbacterium sp. Strain H83, isolated from residential settings.</title>
        <authorList>
            <person name="Lymperopoulou D."/>
            <person name="Adams R.I."/>
            <person name="Lindow S."/>
            <person name="Coil D.A."/>
            <person name="Jospin G."/>
            <person name="Eisen J.A."/>
        </authorList>
    </citation>
    <scope>NUCLEOTIDE SEQUENCE [LARGE SCALE GENOMIC DNA]</scope>
    <source>
        <strain evidence="7 9">H72</strain>
    </source>
</reference>
<dbReference type="SUPFAM" id="SSF48179">
    <property type="entry name" value="6-phosphogluconate dehydrogenase C-terminal domain-like"/>
    <property type="match status" value="1"/>
</dbReference>